<dbReference type="AlphaFoldDB" id="A0A444Z4S3"/>
<feature type="region of interest" description="Disordered" evidence="1">
    <location>
        <begin position="283"/>
        <end position="305"/>
    </location>
</feature>
<evidence type="ECO:0000313" key="3">
    <source>
        <dbReference type="Proteomes" id="UP000289738"/>
    </source>
</evidence>
<organism evidence="2 3">
    <name type="scientific">Arachis hypogaea</name>
    <name type="common">Peanut</name>
    <dbReference type="NCBI Taxonomy" id="3818"/>
    <lineage>
        <taxon>Eukaryota</taxon>
        <taxon>Viridiplantae</taxon>
        <taxon>Streptophyta</taxon>
        <taxon>Embryophyta</taxon>
        <taxon>Tracheophyta</taxon>
        <taxon>Spermatophyta</taxon>
        <taxon>Magnoliopsida</taxon>
        <taxon>eudicotyledons</taxon>
        <taxon>Gunneridae</taxon>
        <taxon>Pentapetalae</taxon>
        <taxon>rosids</taxon>
        <taxon>fabids</taxon>
        <taxon>Fabales</taxon>
        <taxon>Fabaceae</taxon>
        <taxon>Papilionoideae</taxon>
        <taxon>50 kb inversion clade</taxon>
        <taxon>dalbergioids sensu lato</taxon>
        <taxon>Dalbergieae</taxon>
        <taxon>Pterocarpus clade</taxon>
        <taxon>Arachis</taxon>
    </lineage>
</organism>
<reference evidence="2 3" key="1">
    <citation type="submission" date="2019-01" db="EMBL/GenBank/DDBJ databases">
        <title>Sequencing of cultivated peanut Arachis hypogaea provides insights into genome evolution and oil improvement.</title>
        <authorList>
            <person name="Chen X."/>
        </authorList>
    </citation>
    <scope>NUCLEOTIDE SEQUENCE [LARGE SCALE GENOMIC DNA]</scope>
    <source>
        <strain evidence="3">cv. Fuhuasheng</strain>
        <tissue evidence="2">Leaves</tissue>
    </source>
</reference>
<evidence type="ECO:0000313" key="2">
    <source>
        <dbReference type="EMBL" id="RYR09217.1"/>
    </source>
</evidence>
<dbReference type="Proteomes" id="UP000289738">
    <property type="component" value="Chromosome B05"/>
</dbReference>
<dbReference type="InterPro" id="IPR042201">
    <property type="entry name" value="FH2_Formin_sf"/>
</dbReference>
<feature type="region of interest" description="Disordered" evidence="1">
    <location>
        <begin position="188"/>
        <end position="208"/>
    </location>
</feature>
<accession>A0A444Z4S3</accession>
<evidence type="ECO:0000256" key="1">
    <source>
        <dbReference type="SAM" id="MobiDB-lite"/>
    </source>
</evidence>
<protein>
    <recommendedName>
        <fullName evidence="4">Beta-galactosidase</fullName>
    </recommendedName>
</protein>
<keyword evidence="3" id="KW-1185">Reference proteome</keyword>
<dbReference type="InterPro" id="IPR051144">
    <property type="entry name" value="Formin_homology_domain"/>
</dbReference>
<gene>
    <name evidence="2" type="ORF">Ahy_B05g077368</name>
</gene>
<name>A0A444Z4S3_ARAHY</name>
<feature type="compositionally biased region" description="Basic and acidic residues" evidence="1">
    <location>
        <begin position="190"/>
        <end position="208"/>
    </location>
</feature>
<dbReference type="PANTHER" id="PTHR45733:SF10">
    <property type="entry name" value="FORMIN-LIKE PROTEIN 15A-RELATED"/>
    <property type="match status" value="1"/>
</dbReference>
<proteinExistence type="predicted"/>
<dbReference type="Gene3D" id="3.20.20.80">
    <property type="entry name" value="Glycosidases"/>
    <property type="match status" value="1"/>
</dbReference>
<comment type="caution">
    <text evidence="2">The sequence shown here is derived from an EMBL/GenBank/DDBJ whole genome shotgun (WGS) entry which is preliminary data.</text>
</comment>
<dbReference type="Gene3D" id="1.20.58.2220">
    <property type="entry name" value="Formin, FH2 domain"/>
    <property type="match status" value="1"/>
</dbReference>
<feature type="compositionally biased region" description="Basic and acidic residues" evidence="1">
    <location>
        <begin position="283"/>
        <end position="297"/>
    </location>
</feature>
<sequence>MHQLQEAIDGLSKQYLENQGAQKELQLQLVSRQEELLSGWMNQQGKWQKQIMEQQLEHGKHWYESFHMIEQMKYQQQEAIQKLINIQAHLGAHIHQMHRKQLEQAELFDEYRAFAEGVYMNETGHHVNTQARLGYLVGQLPVLHPGIAIYEEVKDELAREERERVEKSHESVRTALEEWKKARLAQIRENTSRHKEDKQEGEHEHSHERIGNTFVASLEKCSLRCALKVLPNVSQREEGSGEEEKRGKACPAVTTAAPLQLLPPSELRKVVFPAVECRHRVAHERERETDSRGATHDRCRRSQARRRHHPRSCEEPLSCSYRCAPSSFPHPEPSICRHRYKGLSLEPRLSLSFRRRCRSSRCCRRFGVAAIGATSGDLFEKCMEIAQKCLDDVPRVESKLRVFSFKIQFLSQVTEFKKSLKAVNSACEEDPQLDSSWIVLADRSPGLLDFHLDLVSMEAMTKPAVTASVTYDHKAIVVNGQRKILFSGSIHYPRSTPQIKTEIKQSRIRVTSKAPVKHKFSWIHLDDIIKDDLEDENKD</sequence>
<dbReference type="PANTHER" id="PTHR45733">
    <property type="entry name" value="FORMIN-J"/>
    <property type="match status" value="1"/>
</dbReference>
<evidence type="ECO:0008006" key="4">
    <source>
        <dbReference type="Google" id="ProtNLM"/>
    </source>
</evidence>
<dbReference type="EMBL" id="SDMP01000015">
    <property type="protein sequence ID" value="RYR09217.1"/>
    <property type="molecule type" value="Genomic_DNA"/>
</dbReference>
<dbReference type="STRING" id="3818.A0A444Z4S3"/>